<evidence type="ECO:0000259" key="2">
    <source>
        <dbReference type="Pfam" id="PF00535"/>
    </source>
</evidence>
<organism evidence="3 4">
    <name type="scientific">Ramlibacter rhizophilus</name>
    <dbReference type="NCBI Taxonomy" id="1781167"/>
    <lineage>
        <taxon>Bacteria</taxon>
        <taxon>Pseudomonadati</taxon>
        <taxon>Pseudomonadota</taxon>
        <taxon>Betaproteobacteria</taxon>
        <taxon>Burkholderiales</taxon>
        <taxon>Comamonadaceae</taxon>
        <taxon>Ramlibacter</taxon>
    </lineage>
</organism>
<dbReference type="EMBL" id="SMLL01000008">
    <property type="protein sequence ID" value="TFY96873.1"/>
    <property type="molecule type" value="Genomic_DNA"/>
</dbReference>
<evidence type="ECO:0000256" key="1">
    <source>
        <dbReference type="SAM" id="MobiDB-lite"/>
    </source>
</evidence>
<dbReference type="InterPro" id="IPR001173">
    <property type="entry name" value="Glyco_trans_2-like"/>
</dbReference>
<name>A0A4Z0BEH5_9BURK</name>
<gene>
    <name evidence="3" type="ORF">EZ242_19565</name>
</gene>
<dbReference type="OrthoDB" id="433681at2"/>
<sequence length="279" mass="31717">MPKTDHRNVAPQTSRQPERVNPLAPDPLVSIVTPSLNTGQYIADALRSVQQQDWPRVEHIVLDAGSTDCTAQVLARFPRAMVVTDAPHGLCEKVNLGFSMARGDVIAWLCSDDYYLPGAIAKAVTALACNPDVALVYCNSLRVDEQGNEIRRRRRWQSDHDRLVCEQNVLPHPTVFFRREALEAVGSLDPRYPLVADWDLWIRISRRFPILHVDDWWGAYRERPGQLSQTHRWRAWWQGRVMARTHGAPSFLPRFVYWRDKLTAGAFSTAPTRPDSSAG</sequence>
<dbReference type="SUPFAM" id="SSF53448">
    <property type="entry name" value="Nucleotide-diphospho-sugar transferases"/>
    <property type="match status" value="1"/>
</dbReference>
<dbReference type="Gene3D" id="3.90.550.10">
    <property type="entry name" value="Spore Coat Polysaccharide Biosynthesis Protein SpsA, Chain A"/>
    <property type="match status" value="1"/>
</dbReference>
<feature type="region of interest" description="Disordered" evidence="1">
    <location>
        <begin position="1"/>
        <end position="25"/>
    </location>
</feature>
<dbReference type="InterPro" id="IPR029044">
    <property type="entry name" value="Nucleotide-diphossugar_trans"/>
</dbReference>
<dbReference type="GO" id="GO:0016740">
    <property type="term" value="F:transferase activity"/>
    <property type="evidence" value="ECO:0007669"/>
    <property type="project" value="UniProtKB-KW"/>
</dbReference>
<dbReference type="PANTHER" id="PTHR43685">
    <property type="entry name" value="GLYCOSYLTRANSFERASE"/>
    <property type="match status" value="1"/>
</dbReference>
<keyword evidence="3" id="KW-0808">Transferase</keyword>
<feature type="domain" description="Glycosyltransferase 2-like" evidence="2">
    <location>
        <begin position="30"/>
        <end position="183"/>
    </location>
</feature>
<dbReference type="PANTHER" id="PTHR43685:SF2">
    <property type="entry name" value="GLYCOSYLTRANSFERASE 2-LIKE DOMAIN-CONTAINING PROTEIN"/>
    <property type="match status" value="1"/>
</dbReference>
<proteinExistence type="predicted"/>
<evidence type="ECO:0000313" key="3">
    <source>
        <dbReference type="EMBL" id="TFY96873.1"/>
    </source>
</evidence>
<keyword evidence="4" id="KW-1185">Reference proteome</keyword>
<evidence type="ECO:0000313" key="4">
    <source>
        <dbReference type="Proteomes" id="UP000297564"/>
    </source>
</evidence>
<protein>
    <submittedName>
        <fullName evidence="3">Glycosyltransferase</fullName>
    </submittedName>
</protein>
<dbReference type="Proteomes" id="UP000297564">
    <property type="component" value="Unassembled WGS sequence"/>
</dbReference>
<reference evidence="3 4" key="1">
    <citation type="submission" date="2019-03" db="EMBL/GenBank/DDBJ databases">
        <title>Ramlibacter rhizophilus CCTCC AB2015357, whole genome shotgun sequence.</title>
        <authorList>
            <person name="Zhang X."/>
            <person name="Feng G."/>
            <person name="Zhu H."/>
        </authorList>
    </citation>
    <scope>NUCLEOTIDE SEQUENCE [LARGE SCALE GENOMIC DNA]</scope>
    <source>
        <strain evidence="3 4">CCTCC AB2015357</strain>
    </source>
</reference>
<dbReference type="AlphaFoldDB" id="A0A4Z0BEH5"/>
<accession>A0A4Z0BEH5</accession>
<dbReference type="InterPro" id="IPR050834">
    <property type="entry name" value="Glycosyltransf_2"/>
</dbReference>
<comment type="caution">
    <text evidence="3">The sequence shown here is derived from an EMBL/GenBank/DDBJ whole genome shotgun (WGS) entry which is preliminary data.</text>
</comment>
<dbReference type="RefSeq" id="WP_135286884.1">
    <property type="nucleotide sequence ID" value="NZ_SMLL01000008.1"/>
</dbReference>
<dbReference type="Pfam" id="PF00535">
    <property type="entry name" value="Glycos_transf_2"/>
    <property type="match status" value="1"/>
</dbReference>